<evidence type="ECO:0000313" key="1">
    <source>
        <dbReference type="EMBL" id="CUT01881.1"/>
    </source>
</evidence>
<keyword evidence="2" id="KW-1185">Reference proteome</keyword>
<evidence type="ECO:0000313" key="2">
    <source>
        <dbReference type="Proteomes" id="UP000199197"/>
    </source>
</evidence>
<sequence>MSLREEYMKKKGEKFNIKEFNENLLSHGSPPVKYLREILLEEK</sequence>
<name>A0A0P1N028_9BACT</name>
<accession>A0A0P1N028</accession>
<reference evidence="2" key="1">
    <citation type="submission" date="2015-11" db="EMBL/GenBank/DDBJ databases">
        <authorList>
            <person name="Varghese N."/>
        </authorList>
    </citation>
    <scope>NUCLEOTIDE SEQUENCE [LARGE SCALE GENOMIC DNA]</scope>
    <source>
        <strain evidence="2">JGI-23</strain>
    </source>
</reference>
<proteinExistence type="predicted"/>
<protein>
    <submittedName>
        <fullName evidence="1">Uncharacterized protein</fullName>
    </submittedName>
</protein>
<dbReference type="OrthoDB" id="9760040at2"/>
<dbReference type="InterPro" id="IPR010281">
    <property type="entry name" value="DUF885"/>
</dbReference>
<dbReference type="AlphaFoldDB" id="A0A0P1N028"/>
<dbReference type="EMBL" id="CZVW01000010">
    <property type="protein sequence ID" value="CUT01881.1"/>
    <property type="molecule type" value="Genomic_DNA"/>
</dbReference>
<gene>
    <name evidence="1" type="ORF">JGI23_01137</name>
</gene>
<dbReference type="Pfam" id="PF05960">
    <property type="entry name" value="DUF885"/>
    <property type="match status" value="1"/>
</dbReference>
<organism evidence="1 2">
    <name type="scientific">Candidatus Chryseopegocella kryptomonas</name>
    <dbReference type="NCBI Taxonomy" id="1633643"/>
    <lineage>
        <taxon>Bacteria</taxon>
        <taxon>Pseudomonadati</taxon>
        <taxon>Candidatus Kryptoniota</taxon>
        <taxon>Candidatus Chryseopegocella</taxon>
    </lineage>
</organism>
<dbReference type="Proteomes" id="UP000199197">
    <property type="component" value="Unassembled WGS sequence"/>
</dbReference>